<accession>G4T910</accession>
<proteinExistence type="predicted"/>
<keyword evidence="3" id="KW-1185">Reference proteome</keyword>
<protein>
    <submittedName>
        <fullName evidence="2">Uncharacterized protein</fullName>
    </submittedName>
</protein>
<evidence type="ECO:0000256" key="1">
    <source>
        <dbReference type="SAM" id="MobiDB-lite"/>
    </source>
</evidence>
<feature type="compositionally biased region" description="Basic and acidic residues" evidence="1">
    <location>
        <begin position="41"/>
        <end position="57"/>
    </location>
</feature>
<dbReference type="AlphaFoldDB" id="G4T910"/>
<dbReference type="Proteomes" id="UP000007148">
    <property type="component" value="Unassembled WGS sequence"/>
</dbReference>
<name>G4T910_SERID</name>
<reference evidence="2 3" key="1">
    <citation type="journal article" date="2011" name="PLoS Pathog.">
        <title>Endophytic Life Strategies Decoded by Genome and Transcriptome Analyses of the Mutualistic Root Symbiont Piriformospora indica.</title>
        <authorList>
            <person name="Zuccaro A."/>
            <person name="Lahrmann U."/>
            <person name="Guldener U."/>
            <person name="Langen G."/>
            <person name="Pfiffi S."/>
            <person name="Biedenkopf D."/>
            <person name="Wong P."/>
            <person name="Samans B."/>
            <person name="Grimm C."/>
            <person name="Basiewicz M."/>
            <person name="Murat C."/>
            <person name="Martin F."/>
            <person name="Kogel K.H."/>
        </authorList>
    </citation>
    <scope>NUCLEOTIDE SEQUENCE [LARGE SCALE GENOMIC DNA]</scope>
    <source>
        <strain evidence="2 3">DSM 11827</strain>
    </source>
</reference>
<dbReference type="EMBL" id="CAFZ01000020">
    <property type="protein sequence ID" value="CCA67816.1"/>
    <property type="molecule type" value="Genomic_DNA"/>
</dbReference>
<dbReference type="InParanoid" id="G4T910"/>
<organism evidence="2 3">
    <name type="scientific">Serendipita indica (strain DSM 11827)</name>
    <name type="common">Root endophyte fungus</name>
    <name type="synonym">Piriformospora indica</name>
    <dbReference type="NCBI Taxonomy" id="1109443"/>
    <lineage>
        <taxon>Eukaryota</taxon>
        <taxon>Fungi</taxon>
        <taxon>Dikarya</taxon>
        <taxon>Basidiomycota</taxon>
        <taxon>Agaricomycotina</taxon>
        <taxon>Agaricomycetes</taxon>
        <taxon>Sebacinales</taxon>
        <taxon>Serendipitaceae</taxon>
        <taxon>Serendipita</taxon>
    </lineage>
</organism>
<feature type="region of interest" description="Disordered" evidence="1">
    <location>
        <begin position="25"/>
        <end position="71"/>
    </location>
</feature>
<evidence type="ECO:0000313" key="3">
    <source>
        <dbReference type="Proteomes" id="UP000007148"/>
    </source>
</evidence>
<comment type="caution">
    <text evidence="2">The sequence shown here is derived from an EMBL/GenBank/DDBJ whole genome shotgun (WGS) entry which is preliminary data.</text>
</comment>
<gene>
    <name evidence="2" type="ORF">PIIN_01640</name>
</gene>
<sequence length="633" mass="73022">MLLRHAVQNRKFTISGRVFTFGPTRCRSKTSKTPIFAPGSEPERFKSGKDDVERSENSKGSANSPPIITPGWTLQDALQRPMLEDDTIFLEPISETKVPVTKSETSGYGPQAYQSAKWLYRDPKISAGSLGWSYDPVESPLPPTPTTRKELVRNIVAMCSANPVIPLVKIVDYHSTFPWLHTPRSFNALISLAVRHTAVKTTRMLIRGMKAQNIYYTERTLVLITRLRLRVAHRVFQFLRLGRNPPGVMPRLMSDIQSLERHPHLHAWILHQEVSQSALLNTLQHNGSLRILREHLTISHRRHSNRYKQTFLYAYRRELRMLEDIERMLREGDTPFAPRWHLLRQRGTHTLNLPEVSKRTSVMRSAYSRLESLPAACFDPSANPVPSAAVQQILNDEALIERFRRDRATFSLFIRRLLLEGLRGTAFTHAMAYIRHLCHGVKSLPEGTNANILTVLHILMHRKYGCVSYKVGMKILTEILAIHPDIKPNATTLYVLLQTLRGASRRGVRAVKALEWFAKRWEDVEDERVRRTIAKYGLEERSEKGLGIAWDMAEREARYGTRWRDSRGSFHDLRGSQAMAFERTFTYHCRDRNKWVRMGLIHRRQGFVLVEDKARPLKATRGVRRTEEPGREK</sequence>
<evidence type="ECO:0000313" key="2">
    <source>
        <dbReference type="EMBL" id="CCA67816.1"/>
    </source>
</evidence>
<dbReference type="OrthoDB" id="3149711at2759"/>
<dbReference type="HOGENOM" id="CLU_432186_0_0_1"/>